<dbReference type="EMBL" id="JAJSBI010000067">
    <property type="protein sequence ID" value="MCD9881112.1"/>
    <property type="molecule type" value="Genomic_DNA"/>
</dbReference>
<evidence type="ECO:0000313" key="1">
    <source>
        <dbReference type="EMBL" id="MCD9881112.1"/>
    </source>
</evidence>
<accession>A0A9Q3ZDX7</accession>
<keyword evidence="2" id="KW-1185">Reference proteome</keyword>
<name>A0A9Q3ZDX7_9ACTN</name>
<comment type="caution">
    <text evidence="1">The sequence shown here is derived from an EMBL/GenBank/DDBJ whole genome shotgun (WGS) entry which is preliminary data.</text>
</comment>
<gene>
    <name evidence="1" type="ORF">LJ657_47930</name>
</gene>
<reference evidence="1" key="1">
    <citation type="submission" date="2021-12" db="EMBL/GenBank/DDBJ databases">
        <authorList>
            <person name="Lee J.-H."/>
            <person name="Kim S.-B."/>
        </authorList>
    </citation>
    <scope>NUCLEOTIDE SEQUENCE</scope>
    <source>
        <strain evidence="1">NR30</strain>
    </source>
</reference>
<evidence type="ECO:0000313" key="2">
    <source>
        <dbReference type="Proteomes" id="UP001108029"/>
    </source>
</evidence>
<sequence length="55" mass="5948">MTDRFAVDSPTWLVVVPCAFEAIPIALRHTAPATATIATSPSSRLRSARTFHHAT</sequence>
<proteinExistence type="predicted"/>
<dbReference type="AlphaFoldDB" id="A0A9Q3ZDX7"/>
<dbReference type="Proteomes" id="UP001108029">
    <property type="component" value="Unassembled WGS sequence"/>
</dbReference>
<protein>
    <submittedName>
        <fullName evidence="1">Uncharacterized protein</fullName>
    </submittedName>
</protein>
<dbReference type="RefSeq" id="WP_232656072.1">
    <property type="nucleotide sequence ID" value="NZ_JAJSBI010000067.1"/>
</dbReference>
<organism evidence="1 2">
    <name type="scientific">Streptomyces guryensis</name>
    <dbReference type="NCBI Taxonomy" id="2886947"/>
    <lineage>
        <taxon>Bacteria</taxon>
        <taxon>Bacillati</taxon>
        <taxon>Actinomycetota</taxon>
        <taxon>Actinomycetes</taxon>
        <taxon>Kitasatosporales</taxon>
        <taxon>Streptomycetaceae</taxon>
        <taxon>Streptomyces</taxon>
    </lineage>
</organism>